<keyword evidence="8 11" id="KW-0677">Repeat</keyword>
<dbReference type="NCBIfam" id="NF003556">
    <property type="entry name" value="PRK05222.1"/>
    <property type="match status" value="1"/>
</dbReference>
<feature type="binding site" evidence="11">
    <location>
        <position position="732"/>
    </location>
    <ligand>
        <name>Zn(2+)</name>
        <dbReference type="ChEBI" id="CHEBI:29105"/>
        <note>catalytic</note>
    </ligand>
</feature>
<name>A0A248TGX9_9BACI</name>
<feature type="binding site" evidence="11 12">
    <location>
        <position position="605"/>
    </location>
    <ligand>
        <name>L-methionine</name>
        <dbReference type="ChEBI" id="CHEBI:57844"/>
    </ligand>
</feature>
<evidence type="ECO:0000256" key="14">
    <source>
        <dbReference type="PIRSR" id="PIRSR000382-3"/>
    </source>
</evidence>
<feature type="binding site" evidence="11">
    <location>
        <begin position="18"/>
        <end position="21"/>
    </location>
    <ligand>
        <name>5-methyltetrahydropteroyltri-L-glutamate</name>
        <dbReference type="ChEBI" id="CHEBI:58207"/>
    </ligand>
</feature>
<evidence type="ECO:0000256" key="6">
    <source>
        <dbReference type="ARBA" id="ARBA00022679"/>
    </source>
</evidence>
<proteinExistence type="inferred from homology"/>
<feature type="binding site" evidence="11">
    <location>
        <begin position="437"/>
        <end position="439"/>
    </location>
    <ligand>
        <name>L-homocysteine</name>
        <dbReference type="ChEBI" id="CHEBI:58199"/>
    </ligand>
</feature>
<evidence type="ECO:0000256" key="3">
    <source>
        <dbReference type="ARBA" id="ARBA00009553"/>
    </source>
</evidence>
<dbReference type="RefSeq" id="WP_095371032.1">
    <property type="nucleotide sequence ID" value="NZ_CP022983.1"/>
</dbReference>
<evidence type="ECO:0000256" key="7">
    <source>
        <dbReference type="ARBA" id="ARBA00022723"/>
    </source>
</evidence>
<dbReference type="CDD" id="cd03312">
    <property type="entry name" value="CIMS_N_terminal_like"/>
    <property type="match status" value="1"/>
</dbReference>
<dbReference type="GO" id="GO:0003871">
    <property type="term" value="F:5-methyltetrahydropteroyltriglutamate-homocysteine S-methyltransferase activity"/>
    <property type="evidence" value="ECO:0007669"/>
    <property type="project" value="UniProtKB-UniRule"/>
</dbReference>
<dbReference type="InterPro" id="IPR038071">
    <property type="entry name" value="UROD/MetE-like_sf"/>
</dbReference>
<dbReference type="InterPro" id="IPR013215">
    <property type="entry name" value="Cbl-indep_Met_Synth_N"/>
</dbReference>
<keyword evidence="7 11" id="KW-0479">Metal-binding</keyword>
<evidence type="ECO:0000313" key="17">
    <source>
        <dbReference type="EMBL" id="ASV67458.1"/>
    </source>
</evidence>
<feature type="domain" description="Cobalamin-independent methionine synthase MetE N-terminal" evidence="16">
    <location>
        <begin position="6"/>
        <end position="314"/>
    </location>
</feature>
<keyword evidence="18" id="KW-1185">Reference proteome</keyword>
<dbReference type="HAMAP" id="MF_00172">
    <property type="entry name" value="Meth_synth"/>
    <property type="match status" value="1"/>
</dbReference>
<dbReference type="GO" id="GO:0008270">
    <property type="term" value="F:zinc ion binding"/>
    <property type="evidence" value="ECO:0007669"/>
    <property type="project" value="InterPro"/>
</dbReference>
<feature type="binding site" evidence="11">
    <location>
        <position position="649"/>
    </location>
    <ligand>
        <name>Zn(2+)</name>
        <dbReference type="ChEBI" id="CHEBI:29105"/>
        <note>catalytic</note>
    </ligand>
</feature>
<evidence type="ECO:0000259" key="16">
    <source>
        <dbReference type="Pfam" id="PF08267"/>
    </source>
</evidence>
<evidence type="ECO:0000256" key="8">
    <source>
        <dbReference type="ARBA" id="ARBA00022737"/>
    </source>
</evidence>
<feature type="binding site" evidence="11 12">
    <location>
        <position position="567"/>
    </location>
    <ligand>
        <name>5-methyltetrahydropteroyltri-L-glutamate</name>
        <dbReference type="ChEBI" id="CHEBI:58207"/>
    </ligand>
</feature>
<dbReference type="Pfam" id="PF01717">
    <property type="entry name" value="Meth_synt_2"/>
    <property type="match status" value="1"/>
</dbReference>
<dbReference type="PANTHER" id="PTHR30519">
    <property type="entry name" value="5-METHYLTETRAHYDROPTEROYLTRIGLUTAMATE--HOMOCYSTEINE METHYLTRANSFERASE"/>
    <property type="match status" value="1"/>
</dbReference>
<keyword evidence="6 11" id="KW-0808">Transferase</keyword>
<keyword evidence="5 11" id="KW-0028">Amino-acid biosynthesis</keyword>
<feature type="binding site" evidence="11 12">
    <location>
        <begin position="437"/>
        <end position="439"/>
    </location>
    <ligand>
        <name>L-methionine</name>
        <dbReference type="ChEBI" id="CHEBI:57844"/>
    </ligand>
</feature>
<comment type="similarity">
    <text evidence="3 11">Belongs to the vitamin-B12 independent methionine synthase family.</text>
</comment>
<feature type="binding site" evidence="13">
    <location>
        <position position="649"/>
    </location>
    <ligand>
        <name>Zn(2+)</name>
        <dbReference type="ChEBI" id="CHEBI:29105"/>
        <label>1</label>
        <note>catalytic</note>
    </ligand>
</feature>
<feature type="binding site" evidence="11">
    <location>
        <position position="605"/>
    </location>
    <ligand>
        <name>L-homocysteine</name>
        <dbReference type="ChEBI" id="CHEBI:58199"/>
    </ligand>
</feature>
<evidence type="ECO:0000256" key="9">
    <source>
        <dbReference type="ARBA" id="ARBA00022833"/>
    </source>
</evidence>
<feature type="binding site" evidence="11 12">
    <location>
        <begin position="521"/>
        <end position="522"/>
    </location>
    <ligand>
        <name>5-methyltetrahydropteroyltri-L-glutamate</name>
        <dbReference type="ChEBI" id="CHEBI:58207"/>
    </ligand>
</feature>
<feature type="active site" description="Proton donor" evidence="11 14">
    <location>
        <position position="700"/>
    </location>
</feature>
<dbReference type="EMBL" id="CP022983">
    <property type="protein sequence ID" value="ASV67458.1"/>
    <property type="molecule type" value="Genomic_DNA"/>
</dbReference>
<evidence type="ECO:0000256" key="2">
    <source>
        <dbReference type="ARBA" id="ARBA00004681"/>
    </source>
</evidence>
<feature type="binding site" evidence="11">
    <location>
        <position position="671"/>
    </location>
    <ligand>
        <name>Zn(2+)</name>
        <dbReference type="ChEBI" id="CHEBI:29105"/>
        <note>catalytic</note>
    </ligand>
</feature>
<dbReference type="SUPFAM" id="SSF51726">
    <property type="entry name" value="UROD/MetE-like"/>
    <property type="match status" value="2"/>
</dbReference>
<feature type="binding site" evidence="11">
    <location>
        <position position="647"/>
    </location>
    <ligand>
        <name>Zn(2+)</name>
        <dbReference type="ChEBI" id="CHEBI:29105"/>
        <note>catalytic</note>
    </ligand>
</feature>
<organism evidence="17 18">
    <name type="scientific">Cytobacillus kochii</name>
    <dbReference type="NCBI Taxonomy" id="859143"/>
    <lineage>
        <taxon>Bacteria</taxon>
        <taxon>Bacillati</taxon>
        <taxon>Bacillota</taxon>
        <taxon>Bacilli</taxon>
        <taxon>Bacillales</taxon>
        <taxon>Bacillaceae</taxon>
        <taxon>Cytobacillus</taxon>
    </lineage>
</organism>
<dbReference type="PIRSF" id="PIRSF000382">
    <property type="entry name" value="MeTrfase_B12_ind"/>
    <property type="match status" value="1"/>
</dbReference>
<comment type="cofactor">
    <cofactor evidence="13">
        <name>Zn(2+)</name>
        <dbReference type="ChEBI" id="CHEBI:29105"/>
    </cofactor>
    <text evidence="13">Binds 2 Zn(2+) ions per subunit.</text>
</comment>
<accession>A0A248TGX9</accession>
<comment type="function">
    <text evidence="1 11">Catalyzes the transfer of a methyl group from 5-methyltetrahydrofolate to homocysteine resulting in methionine formation.</text>
</comment>
<comment type="pathway">
    <text evidence="2 11">Amino-acid biosynthesis; L-methionine biosynthesis via de novo pathway; L-methionine from L-homocysteine (MetE route): step 1/1.</text>
</comment>
<dbReference type="KEGG" id="bko:CKF48_09025"/>
<feature type="binding site" evidence="11 12">
    <location>
        <position position="490"/>
    </location>
    <ligand>
        <name>L-methionine</name>
        <dbReference type="ChEBI" id="CHEBI:57844"/>
    </ligand>
</feature>
<feature type="domain" description="Cobalamin-independent methionine synthase MetE C-terminal/archaeal" evidence="15">
    <location>
        <begin position="432"/>
        <end position="754"/>
    </location>
</feature>
<dbReference type="InterPro" id="IPR006276">
    <property type="entry name" value="Cobalamin-indep_Met_synthase"/>
</dbReference>
<dbReference type="CDD" id="cd03311">
    <property type="entry name" value="CIMS_C_terminal_like"/>
    <property type="match status" value="1"/>
</dbReference>
<dbReference type="EC" id="2.1.1.14" evidence="11"/>
<feature type="binding site" evidence="13">
    <location>
        <position position="647"/>
    </location>
    <ligand>
        <name>Zn(2+)</name>
        <dbReference type="ChEBI" id="CHEBI:29105"/>
        <label>1</label>
        <note>catalytic</note>
    </ligand>
</feature>
<feature type="binding site" evidence="11">
    <location>
        <position position="114"/>
    </location>
    <ligand>
        <name>5-methyltetrahydropteroyltri-L-glutamate</name>
        <dbReference type="ChEBI" id="CHEBI:58207"/>
    </ligand>
</feature>
<evidence type="ECO:0000256" key="4">
    <source>
        <dbReference type="ARBA" id="ARBA00022603"/>
    </source>
</evidence>
<evidence type="ECO:0000313" key="18">
    <source>
        <dbReference type="Proteomes" id="UP000215137"/>
    </source>
</evidence>
<keyword evidence="9 11" id="KW-0862">Zinc</keyword>
<feature type="binding site" evidence="12">
    <location>
        <position position="119"/>
    </location>
    <ligand>
        <name>5-methyltetrahydropteroyltri-L-glutamate</name>
        <dbReference type="ChEBI" id="CHEBI:58207"/>
    </ligand>
</feature>
<dbReference type="UniPathway" id="UPA00051">
    <property type="reaction ID" value="UER00082"/>
</dbReference>
<dbReference type="Pfam" id="PF08267">
    <property type="entry name" value="Meth_synt_1"/>
    <property type="match status" value="1"/>
</dbReference>
<evidence type="ECO:0000259" key="15">
    <source>
        <dbReference type="Pfam" id="PF01717"/>
    </source>
</evidence>
<feature type="binding site" evidence="11">
    <location>
        <position position="611"/>
    </location>
    <ligand>
        <name>5-methyltetrahydropteroyltri-L-glutamate</name>
        <dbReference type="ChEBI" id="CHEBI:58207"/>
    </ligand>
</feature>
<dbReference type="InterPro" id="IPR002629">
    <property type="entry name" value="Met_Synth_C/arc"/>
</dbReference>
<evidence type="ECO:0000256" key="5">
    <source>
        <dbReference type="ARBA" id="ARBA00022605"/>
    </source>
</evidence>
<evidence type="ECO:0000256" key="10">
    <source>
        <dbReference type="ARBA" id="ARBA00023167"/>
    </source>
</evidence>
<keyword evidence="4 11" id="KW-0489">Methyltransferase</keyword>
<evidence type="ECO:0000256" key="12">
    <source>
        <dbReference type="PIRSR" id="PIRSR000382-1"/>
    </source>
</evidence>
<feature type="binding site" evidence="12">
    <location>
        <position position="21"/>
    </location>
    <ligand>
        <name>5-methyltetrahydropteroyltri-L-glutamate</name>
        <dbReference type="ChEBI" id="CHEBI:58207"/>
    </ligand>
</feature>
<comment type="cofactor">
    <cofactor evidence="11">
        <name>Zn(2+)</name>
        <dbReference type="ChEBI" id="CHEBI:29105"/>
    </cofactor>
    <text evidence="11">Binds 1 zinc ion per subunit.</text>
</comment>
<dbReference type="AlphaFoldDB" id="A0A248TGX9"/>
<feature type="binding site" evidence="11">
    <location>
        <position position="490"/>
    </location>
    <ligand>
        <name>L-homocysteine</name>
        <dbReference type="ChEBI" id="CHEBI:58199"/>
    </ligand>
</feature>
<keyword evidence="10 11" id="KW-0486">Methionine biosynthesis</keyword>
<dbReference type="GO" id="GO:0009086">
    <property type="term" value="P:methionine biosynthetic process"/>
    <property type="evidence" value="ECO:0007669"/>
    <property type="project" value="UniProtKB-UniRule"/>
</dbReference>
<evidence type="ECO:0000256" key="1">
    <source>
        <dbReference type="ARBA" id="ARBA00002777"/>
    </source>
</evidence>
<dbReference type="Proteomes" id="UP000215137">
    <property type="component" value="Chromosome"/>
</dbReference>
<evidence type="ECO:0000256" key="13">
    <source>
        <dbReference type="PIRSR" id="PIRSR000382-2"/>
    </source>
</evidence>
<dbReference type="Gene3D" id="3.20.20.210">
    <property type="match status" value="2"/>
</dbReference>
<dbReference type="OrthoDB" id="244285at2"/>
<comment type="catalytic activity">
    <reaction evidence="11">
        <text>5-methyltetrahydropteroyltri-L-glutamate + L-homocysteine = tetrahydropteroyltri-L-glutamate + L-methionine</text>
        <dbReference type="Rhea" id="RHEA:21196"/>
        <dbReference type="ChEBI" id="CHEBI:57844"/>
        <dbReference type="ChEBI" id="CHEBI:58140"/>
        <dbReference type="ChEBI" id="CHEBI:58199"/>
        <dbReference type="ChEBI" id="CHEBI:58207"/>
        <dbReference type="EC" id="2.1.1.14"/>
    </reaction>
</comment>
<feature type="binding site" evidence="13">
    <location>
        <position position="671"/>
    </location>
    <ligand>
        <name>Zn(2+)</name>
        <dbReference type="ChEBI" id="CHEBI:29105"/>
        <label>1</label>
        <note>catalytic</note>
    </ligand>
</feature>
<evidence type="ECO:0000256" key="11">
    <source>
        <dbReference type="HAMAP-Rule" id="MF_00172"/>
    </source>
</evidence>
<protein>
    <recommendedName>
        <fullName evidence="11">5-methyltetrahydropteroyltriglutamate--homocysteine methyltransferase</fullName>
        <ecNumber evidence="11">2.1.1.14</ecNumber>
    </recommendedName>
    <alternativeName>
        <fullName evidence="11">Cobalamin-independent methionine synthase</fullName>
    </alternativeName>
    <alternativeName>
        <fullName evidence="11">Methionine synthase, vitamin-B12 independent isozyme</fullName>
    </alternativeName>
</protein>
<sequence>MTEVKSSNVGYPRIGEKREWKKALEQFWSGKLNKETFLQQMEVIRLSSLEKQKQLGVDLIPVGDFTLYDHVLDTAVMFGLVPERFTYRGGKVDIETYFDIARGNKDAVAAEMTKWFNTNYHYIVPELNNLTPTLAENRPLAFYKEGKEKLEIDGKPVILGPITFVKLSKGYKESEFKSIVNQFVPLYAQILKELQQEGALWVQIDEPILATTLTEEDISLYQAVYQTLHQAAPQINIILQTYFESITYYEAVTSLPVQAIGLDFVHDAGQNLASLQKFGFPSDKVLAAGVIDGRNIWGAKLDNKLSLLEEITAIVPKDRLIIQPSSSLLHVPVTVKIEETLDHTLKTALAFADEKLQEIVVLTKGIREGKEQIQDEINERRTAIEALNQSSIRNNQQVQTAIQNLPSSLAEREAPYSVRQATQKTAFQLPLLPTTTIGSFPQTQEVRRNRLKWRKGELTATDYQTYIKTEIKKWIDIQEELGLDVFVHGEFERTDMVEYFGEKLAGFQFTKFGWVQSYGSRCVKPPLIYGDVSFEQPMTVAETVYAQSLTDHPVKGMLTGPITILNWSFVRDDIPRYEVANQIALALREEVEALEANGIRMIQVDEPAIREGLPLKQEKWEDYLNAAVYAFRLATTSVRNETQIHTHMCYSDFEDIISSIKALDADVISIETSRSHGELIHSFEESTYEQGIGLGVYDIHSPRVPQLDELTKNIDRALQVLDPQLFWINPDCGLKTRGMDETVAALTVMVQAAKLSREKLLVKKGE</sequence>
<feature type="binding site" evidence="13">
    <location>
        <position position="732"/>
    </location>
    <ligand>
        <name>Zn(2+)</name>
        <dbReference type="ChEBI" id="CHEBI:29105"/>
        <label>1</label>
        <note>catalytic</note>
    </ligand>
</feature>
<gene>
    <name evidence="11 17" type="primary">metE</name>
    <name evidence="17" type="ORF">CKF48_09025</name>
</gene>
<dbReference type="GO" id="GO:0032259">
    <property type="term" value="P:methylation"/>
    <property type="evidence" value="ECO:0007669"/>
    <property type="project" value="UniProtKB-KW"/>
</dbReference>
<dbReference type="NCBIfam" id="TIGR01371">
    <property type="entry name" value="met_syn_B12ind"/>
    <property type="match status" value="1"/>
</dbReference>
<reference evidence="17 18" key="1">
    <citation type="submission" date="2017-08" db="EMBL/GenBank/DDBJ databases">
        <title>Complete Genome Sequence of Bacillus kochii Oregon-R-modENCODE STRAIN BDGP4, isolated from Drosophila melanogaster gut.</title>
        <authorList>
            <person name="Wan K.H."/>
            <person name="Yu C."/>
            <person name="Park S."/>
            <person name="Hammonds A.S."/>
            <person name="Booth B.W."/>
            <person name="Celniker S.E."/>
        </authorList>
    </citation>
    <scope>NUCLEOTIDE SEQUENCE [LARGE SCALE GENOMIC DNA]</scope>
    <source>
        <strain evidence="17 18">BDGP4</strain>
    </source>
</reference>